<accession>A0A1G2D7U2</accession>
<comment type="function">
    <text evidence="2">Required for morphogenesis under gluconeogenic growth conditions.</text>
</comment>
<evidence type="ECO:0000313" key="4">
    <source>
        <dbReference type="Proteomes" id="UP000178099"/>
    </source>
</evidence>
<evidence type="ECO:0000313" key="3">
    <source>
        <dbReference type="EMBL" id="OGZ09686.1"/>
    </source>
</evidence>
<dbReference type="InterPro" id="IPR038136">
    <property type="entry name" value="CofD-like_dom_sf"/>
</dbReference>
<dbReference type="EMBL" id="MHLN01000047">
    <property type="protein sequence ID" value="OGZ09686.1"/>
    <property type="molecule type" value="Genomic_DNA"/>
</dbReference>
<comment type="subcellular location">
    <subcellularLocation>
        <location evidence="2">Cytoplasm</location>
    </subcellularLocation>
</comment>
<dbReference type="InterPro" id="IPR002882">
    <property type="entry name" value="CofD"/>
</dbReference>
<dbReference type="Proteomes" id="UP000178099">
    <property type="component" value="Unassembled WGS sequence"/>
</dbReference>
<dbReference type="Pfam" id="PF01933">
    <property type="entry name" value="CofD"/>
    <property type="match status" value="1"/>
</dbReference>
<dbReference type="Gene3D" id="3.40.50.10680">
    <property type="entry name" value="CofD-like domains"/>
    <property type="match status" value="1"/>
</dbReference>
<dbReference type="CDD" id="cd07187">
    <property type="entry name" value="YvcK_like"/>
    <property type="match status" value="1"/>
</dbReference>
<dbReference type="PANTHER" id="PTHR30135:SF3">
    <property type="entry name" value="GLUCONEOGENESIS FACTOR-RELATED"/>
    <property type="match status" value="1"/>
</dbReference>
<gene>
    <name evidence="3" type="ORF">A3D67_02010</name>
</gene>
<reference evidence="3 4" key="1">
    <citation type="journal article" date="2016" name="Nat. Commun.">
        <title>Thousands of microbial genomes shed light on interconnected biogeochemical processes in an aquifer system.</title>
        <authorList>
            <person name="Anantharaman K."/>
            <person name="Brown C.T."/>
            <person name="Hug L.A."/>
            <person name="Sharon I."/>
            <person name="Castelle C.J."/>
            <person name="Probst A.J."/>
            <person name="Thomas B.C."/>
            <person name="Singh A."/>
            <person name="Wilkins M.J."/>
            <person name="Karaoz U."/>
            <person name="Brodie E.L."/>
            <person name="Williams K.H."/>
            <person name="Hubbard S.S."/>
            <person name="Banfield J.F."/>
        </authorList>
    </citation>
    <scope>NUCLEOTIDE SEQUENCE [LARGE SCALE GENOMIC DNA]</scope>
</reference>
<comment type="similarity">
    <text evidence="2">Belongs to the gluconeogenesis factor family.</text>
</comment>
<dbReference type="AlphaFoldDB" id="A0A1G2D7U2"/>
<dbReference type="NCBIfam" id="TIGR01826">
    <property type="entry name" value="CofD_related"/>
    <property type="match status" value="1"/>
</dbReference>
<dbReference type="GO" id="GO:0008360">
    <property type="term" value="P:regulation of cell shape"/>
    <property type="evidence" value="ECO:0007669"/>
    <property type="project" value="UniProtKB-UniRule"/>
</dbReference>
<dbReference type="PANTHER" id="PTHR30135">
    <property type="entry name" value="UNCHARACTERIZED PROTEIN YVCK-RELATED"/>
    <property type="match status" value="1"/>
</dbReference>
<name>A0A1G2D7U2_9BACT</name>
<organism evidence="3 4">
    <name type="scientific">Candidatus Lloydbacteria bacterium RIFCSPHIGHO2_02_FULL_51_22</name>
    <dbReference type="NCBI Taxonomy" id="1798663"/>
    <lineage>
        <taxon>Bacteria</taxon>
        <taxon>Candidatus Lloydiibacteriota</taxon>
    </lineage>
</organism>
<keyword evidence="1 2" id="KW-0963">Cytoplasm</keyword>
<protein>
    <recommendedName>
        <fullName evidence="2">Putative gluconeogenesis factor</fullName>
    </recommendedName>
</protein>
<sequence length="334" mass="36331">MKNAQKIVVIGGGTGTYTVLSGFKKYPADFLDLTAIVTVADSGGSTGRLRDEFGYLPVGDFRMALVALADDSETSVILRNLFLHRFSKGTGLNGHNFGNLFLVALTDIAGSEEGAIALASKVLRVRGRVLPVSKEKLTLVAEYENGETVRGEAHIDEPEEAHNGTLRIKKLRVEPAAHITPEVQSAIREADCLVLGPGDLYTSTLAALVVGGVKEAIQSSSARVVQVVNLMTKYGQTHGFTARAHVEEISRYLGRTPDAVLVNTAPLPEEMLLRYKSQKEFPVKDDLHERDGYTIVRTDFLAQEEIKKASGDTLKRSLIRHDSRKLAHAIVGLL</sequence>
<dbReference type="InterPro" id="IPR010119">
    <property type="entry name" value="Gluconeogen_factor"/>
</dbReference>
<evidence type="ECO:0000256" key="2">
    <source>
        <dbReference type="HAMAP-Rule" id="MF_00973"/>
    </source>
</evidence>
<dbReference type="GO" id="GO:0043743">
    <property type="term" value="F:LPPG:FO 2-phospho-L-lactate transferase activity"/>
    <property type="evidence" value="ECO:0007669"/>
    <property type="project" value="InterPro"/>
</dbReference>
<dbReference type="HAMAP" id="MF_00973">
    <property type="entry name" value="Gluconeogen_factor"/>
    <property type="match status" value="1"/>
</dbReference>
<dbReference type="GO" id="GO:0005737">
    <property type="term" value="C:cytoplasm"/>
    <property type="evidence" value="ECO:0007669"/>
    <property type="project" value="UniProtKB-SubCell"/>
</dbReference>
<proteinExistence type="inferred from homology"/>
<comment type="caution">
    <text evidence="3">The sequence shown here is derived from an EMBL/GenBank/DDBJ whole genome shotgun (WGS) entry which is preliminary data.</text>
</comment>
<dbReference type="SUPFAM" id="SSF142338">
    <property type="entry name" value="CofD-like"/>
    <property type="match status" value="1"/>
</dbReference>
<evidence type="ECO:0000256" key="1">
    <source>
        <dbReference type="ARBA" id="ARBA00022490"/>
    </source>
</evidence>